<evidence type="ECO:0000313" key="3">
    <source>
        <dbReference type="Proteomes" id="UP000189161"/>
    </source>
</evidence>
<reference evidence="2 3" key="1">
    <citation type="submission" date="2016-10" db="EMBL/GenBank/DDBJ databases">
        <title>Rodentibacter gen. nov. and new species.</title>
        <authorList>
            <person name="Christensen H."/>
        </authorList>
    </citation>
    <scope>NUCLEOTIDE SEQUENCE [LARGE SCALE GENOMIC DNA]</scope>
    <source>
        <strain evidence="2 3">H1987082031</strain>
    </source>
</reference>
<accession>A0A1V3IXE2</accession>
<dbReference type="RefSeq" id="WP_077421151.1">
    <property type="nucleotide sequence ID" value="NZ_MLHM01000050.1"/>
</dbReference>
<gene>
    <name evidence="2" type="ORF">BKK52_11180</name>
</gene>
<keyword evidence="3" id="KW-1185">Reference proteome</keyword>
<dbReference type="Proteomes" id="UP000189161">
    <property type="component" value="Unassembled WGS sequence"/>
</dbReference>
<dbReference type="AlphaFoldDB" id="A0A1V3IXE2"/>
<feature type="transmembrane region" description="Helical" evidence="1">
    <location>
        <begin position="43"/>
        <end position="65"/>
    </location>
</feature>
<organism evidence="2 3">
    <name type="scientific">Rodentibacter trehalosifermentans</name>
    <dbReference type="NCBI Taxonomy" id="1908263"/>
    <lineage>
        <taxon>Bacteria</taxon>
        <taxon>Pseudomonadati</taxon>
        <taxon>Pseudomonadota</taxon>
        <taxon>Gammaproteobacteria</taxon>
        <taxon>Pasteurellales</taxon>
        <taxon>Pasteurellaceae</taxon>
        <taxon>Rodentibacter</taxon>
    </lineage>
</organism>
<keyword evidence="1" id="KW-0812">Transmembrane</keyword>
<proteinExistence type="predicted"/>
<feature type="transmembrane region" description="Helical" evidence="1">
    <location>
        <begin position="7"/>
        <end position="23"/>
    </location>
</feature>
<keyword evidence="1" id="KW-0472">Membrane</keyword>
<dbReference type="EMBL" id="MLHL01000069">
    <property type="protein sequence ID" value="OOF46637.1"/>
    <property type="molecule type" value="Genomic_DNA"/>
</dbReference>
<keyword evidence="1" id="KW-1133">Transmembrane helix</keyword>
<protein>
    <submittedName>
        <fullName evidence="2">Uncharacterized protein</fullName>
    </submittedName>
</protein>
<sequence>MIFLISFKNSFLMLLGLQLMVYINRFFSKGEIDQFEFFIDKGYLYLCLRVWAALFIIYVSGYFIAGKYK</sequence>
<name>A0A1V3IXE2_9PAST</name>
<evidence type="ECO:0000256" key="1">
    <source>
        <dbReference type="SAM" id="Phobius"/>
    </source>
</evidence>
<comment type="caution">
    <text evidence="2">The sequence shown here is derived from an EMBL/GenBank/DDBJ whole genome shotgun (WGS) entry which is preliminary data.</text>
</comment>
<evidence type="ECO:0000313" key="2">
    <source>
        <dbReference type="EMBL" id="OOF46637.1"/>
    </source>
</evidence>